<dbReference type="InterPro" id="IPR051547">
    <property type="entry name" value="TDP2-like"/>
</dbReference>
<keyword evidence="6" id="KW-0378">Hydrolase</keyword>
<accession>A0A1V0SJ98</accession>
<gene>
    <name evidence="10" type="ORF">Klosneuvirus_2_221</name>
</gene>
<proteinExistence type="predicted"/>
<keyword evidence="10" id="KW-0255">Endonuclease</keyword>
<keyword evidence="8" id="KW-0234">DNA repair</keyword>
<keyword evidence="3" id="KW-0540">Nuclease</keyword>
<feature type="domain" description="Endonuclease/exonuclease/phosphatase" evidence="9">
    <location>
        <begin position="306"/>
        <end position="567"/>
    </location>
</feature>
<comment type="cofactor">
    <cofactor evidence="1">
        <name>Mn(2+)</name>
        <dbReference type="ChEBI" id="CHEBI:29035"/>
    </cofactor>
</comment>
<dbReference type="Pfam" id="PF03372">
    <property type="entry name" value="Exo_endo_phos"/>
    <property type="match status" value="1"/>
</dbReference>
<dbReference type="GO" id="GO:0004519">
    <property type="term" value="F:endonuclease activity"/>
    <property type="evidence" value="ECO:0007669"/>
    <property type="project" value="UniProtKB-KW"/>
</dbReference>
<dbReference type="GO" id="GO:0006281">
    <property type="term" value="P:DNA repair"/>
    <property type="evidence" value="ECO:0007669"/>
    <property type="project" value="UniProtKB-KW"/>
</dbReference>
<evidence type="ECO:0000256" key="4">
    <source>
        <dbReference type="ARBA" id="ARBA00022723"/>
    </source>
</evidence>
<evidence type="ECO:0000256" key="7">
    <source>
        <dbReference type="ARBA" id="ARBA00022842"/>
    </source>
</evidence>
<name>A0A1V0SJ98_9VIRU</name>
<dbReference type="GO" id="GO:0046872">
    <property type="term" value="F:metal ion binding"/>
    <property type="evidence" value="ECO:0007669"/>
    <property type="project" value="UniProtKB-KW"/>
</dbReference>
<dbReference type="EMBL" id="KY684109">
    <property type="protein sequence ID" value="ARF11785.1"/>
    <property type="molecule type" value="Genomic_DNA"/>
</dbReference>
<keyword evidence="10" id="KW-0269">Exonuclease</keyword>
<dbReference type="PANTHER" id="PTHR15822">
    <property type="entry name" value="TRAF AND TNF RECEPTOR-ASSOCIATED PROTEIN"/>
    <property type="match status" value="1"/>
</dbReference>
<keyword evidence="7" id="KW-0460">Magnesium</keyword>
<evidence type="ECO:0000259" key="9">
    <source>
        <dbReference type="Pfam" id="PF03372"/>
    </source>
</evidence>
<evidence type="ECO:0000256" key="6">
    <source>
        <dbReference type="ARBA" id="ARBA00022801"/>
    </source>
</evidence>
<evidence type="ECO:0000256" key="1">
    <source>
        <dbReference type="ARBA" id="ARBA00001936"/>
    </source>
</evidence>
<keyword evidence="5" id="KW-0227">DNA damage</keyword>
<evidence type="ECO:0000256" key="2">
    <source>
        <dbReference type="ARBA" id="ARBA00001946"/>
    </source>
</evidence>
<organism evidence="10">
    <name type="scientific">Klosneuvirus KNV1</name>
    <dbReference type="NCBI Taxonomy" id="1977640"/>
    <lineage>
        <taxon>Viruses</taxon>
        <taxon>Varidnaviria</taxon>
        <taxon>Bamfordvirae</taxon>
        <taxon>Nucleocytoviricota</taxon>
        <taxon>Megaviricetes</taxon>
        <taxon>Imitervirales</taxon>
        <taxon>Mimiviridae</taxon>
        <taxon>Klosneuvirinae</taxon>
        <taxon>Klosneuvirus</taxon>
    </lineage>
</organism>
<dbReference type="InterPro" id="IPR005135">
    <property type="entry name" value="Endo/exonuclease/phosphatase"/>
</dbReference>
<evidence type="ECO:0000256" key="5">
    <source>
        <dbReference type="ARBA" id="ARBA00022763"/>
    </source>
</evidence>
<comment type="cofactor">
    <cofactor evidence="2">
        <name>Mg(2+)</name>
        <dbReference type="ChEBI" id="CHEBI:18420"/>
    </cofactor>
</comment>
<protein>
    <submittedName>
        <fullName evidence="10">Endonuclease/exonuclease/phosphatase family protein</fullName>
    </submittedName>
</protein>
<keyword evidence="4" id="KW-0479">Metal-binding</keyword>
<dbReference type="PANTHER" id="PTHR15822:SF4">
    <property type="entry name" value="TYROSYL-DNA PHOSPHODIESTERASE 2"/>
    <property type="match status" value="1"/>
</dbReference>
<dbReference type="Gene3D" id="3.60.10.10">
    <property type="entry name" value="Endonuclease/exonuclease/phosphatase"/>
    <property type="match status" value="1"/>
</dbReference>
<evidence type="ECO:0000313" key="10">
    <source>
        <dbReference type="EMBL" id="ARF11785.1"/>
    </source>
</evidence>
<dbReference type="GO" id="GO:0004527">
    <property type="term" value="F:exonuclease activity"/>
    <property type="evidence" value="ECO:0007669"/>
    <property type="project" value="UniProtKB-KW"/>
</dbReference>
<reference evidence="10" key="1">
    <citation type="journal article" date="2017" name="Science">
        <title>Giant viruses with an expanded complement of translation system components.</title>
        <authorList>
            <person name="Schulz F."/>
            <person name="Yutin N."/>
            <person name="Ivanova N.N."/>
            <person name="Ortega D.R."/>
            <person name="Lee T.K."/>
            <person name="Vierheilig J."/>
            <person name="Daims H."/>
            <person name="Horn M."/>
            <person name="Wagner M."/>
            <person name="Jensen G.J."/>
            <person name="Kyrpides N.C."/>
            <person name="Koonin E.V."/>
            <person name="Woyke T."/>
        </authorList>
    </citation>
    <scope>NUCLEOTIDE SEQUENCE</scope>
    <source>
        <strain evidence="10">KNV1</strain>
    </source>
</reference>
<evidence type="ECO:0000256" key="3">
    <source>
        <dbReference type="ARBA" id="ARBA00022722"/>
    </source>
</evidence>
<dbReference type="InterPro" id="IPR036691">
    <property type="entry name" value="Endo/exonu/phosph_ase_sf"/>
</dbReference>
<sequence>MNDILNLINIIQERQYKLQSRYIILNNVKLSQNAINVLESAFGENYDHHPSYTNMYDLANGSKAMDWWNFPWDLQATQQPTYAISFKDMEDILRNVIVKTEKDSYNYVKYSKKLADTVLKLNAEIMNAHGGIRRVIKILYCVRNFMLIANDKILTEDINNLEKAVEHLLHKIDLTKLAKDDDKLYTNSKDLYGNTETRTKKNGLAELEKIYLLLHPDKAIPGPKILPSPINLNQQLPFHGMEYTTLYGTGKYLNKMYSVRETLLCFENDQAFQGDNAYRNTIKSYGKKNYCHEEIPIKRPACLRILSFNVHNFHMICNDNIKKNPQHTIDYVKRCQPDLVLLQEYVPYININDDINKYKNCPSSMTIPVDFSYMDTKMAFNGFNESVKCNDFELVDKPYHGGIFMGKAIYTKEPIINAMTKIIGKKPGTNRDRGYLRIIYKVPNQNLHILVYTVHLTFLNNSATKQEIDTLVSVIRDEQKFYKIDNVLIMGDFNNSPFINNIFDSLRNNNYTLLNDKTVSAFNQNTNSGETIDLAWVNDGFLNNFDICNSKSPSGYKVIYKSNVSDHYPIILDIKPK</sequence>
<evidence type="ECO:0000256" key="8">
    <source>
        <dbReference type="ARBA" id="ARBA00023204"/>
    </source>
</evidence>
<dbReference type="SUPFAM" id="SSF56219">
    <property type="entry name" value="DNase I-like"/>
    <property type="match status" value="1"/>
</dbReference>